<dbReference type="GO" id="GO:0005886">
    <property type="term" value="C:plasma membrane"/>
    <property type="evidence" value="ECO:0007669"/>
    <property type="project" value="UniProtKB-SubCell"/>
</dbReference>
<reference evidence="11" key="3">
    <citation type="submission" date="2025-09" db="UniProtKB">
        <authorList>
            <consortium name="Ensembl"/>
        </authorList>
    </citation>
    <scope>IDENTIFICATION</scope>
</reference>
<dbReference type="OrthoDB" id="8929012at2759"/>
<dbReference type="InterPro" id="IPR045860">
    <property type="entry name" value="Snake_toxin-like_sf"/>
</dbReference>
<keyword evidence="8" id="KW-0449">Lipoprotein</keyword>
<dbReference type="InterPro" id="IPR046354">
    <property type="entry name" value="SPACA4/Bouncer"/>
</dbReference>
<evidence type="ECO:0000313" key="11">
    <source>
        <dbReference type="Ensembl" id="ENSSFOP00015016782.2"/>
    </source>
</evidence>
<evidence type="ECO:0000256" key="9">
    <source>
        <dbReference type="SAM" id="Phobius"/>
    </source>
</evidence>
<name>A0A8C9RI05_SCLFO</name>
<sequence length="148" mass="16736">MKKSNNSKKIIFKRRLLCCSILLVSKLLGCSNSLKCAFCENLLCLYCPLQMKNKFCRTVHSMCPPEELCFRAKGYYAGDLGLTASGCMTKQQCTMKHLVSYKGTNFTMTYTCCNWNFCNLAPSFSFFSSALLVAPLAATAFLLTRWMY</sequence>
<evidence type="ECO:0008006" key="13">
    <source>
        <dbReference type="Google" id="ProtNLM"/>
    </source>
</evidence>
<dbReference type="SUPFAM" id="SSF57302">
    <property type="entry name" value="Snake toxin-like"/>
    <property type="match status" value="1"/>
</dbReference>
<evidence type="ECO:0000256" key="5">
    <source>
        <dbReference type="ARBA" id="ARBA00023136"/>
    </source>
</evidence>
<proteinExistence type="predicted"/>
<dbReference type="Gene3D" id="2.10.60.10">
    <property type="entry name" value="CD59"/>
    <property type="match status" value="1"/>
</dbReference>
<evidence type="ECO:0000256" key="8">
    <source>
        <dbReference type="ARBA" id="ARBA00023288"/>
    </source>
</evidence>
<evidence type="ECO:0000256" key="7">
    <source>
        <dbReference type="ARBA" id="ARBA00023180"/>
    </source>
</evidence>
<reference evidence="11" key="2">
    <citation type="submission" date="2025-08" db="UniProtKB">
        <authorList>
            <consortium name="Ensembl"/>
        </authorList>
    </citation>
    <scope>IDENTIFICATION</scope>
</reference>
<reference evidence="11 12" key="1">
    <citation type="submission" date="2019-04" db="EMBL/GenBank/DDBJ databases">
        <authorList>
            <consortium name="Wellcome Sanger Institute Data Sharing"/>
        </authorList>
    </citation>
    <scope>NUCLEOTIDE SEQUENCE [LARGE SCALE GENOMIC DNA]</scope>
</reference>
<evidence type="ECO:0000256" key="6">
    <source>
        <dbReference type="ARBA" id="ARBA00023157"/>
    </source>
</evidence>
<keyword evidence="12" id="KW-1185">Reference proteome</keyword>
<evidence type="ECO:0000313" key="12">
    <source>
        <dbReference type="Proteomes" id="UP000694397"/>
    </source>
</evidence>
<dbReference type="GeneTree" id="ENSGT00940000177161"/>
<protein>
    <recommendedName>
        <fullName evidence="13">Sperm acrosome membrane-associated protein 4-like</fullName>
    </recommendedName>
</protein>
<dbReference type="CDD" id="cd23597">
    <property type="entry name" value="TFP_LU_ECD_Bncr"/>
    <property type="match status" value="1"/>
</dbReference>
<keyword evidence="7" id="KW-0325">Glycoprotein</keyword>
<dbReference type="GO" id="GO:0098552">
    <property type="term" value="C:side of membrane"/>
    <property type="evidence" value="ECO:0007669"/>
    <property type="project" value="UniProtKB-KW"/>
</dbReference>
<evidence type="ECO:0000256" key="2">
    <source>
        <dbReference type="ARBA" id="ARBA00022475"/>
    </source>
</evidence>
<dbReference type="AlphaFoldDB" id="A0A8C9RI05"/>
<feature type="transmembrane region" description="Helical" evidence="9">
    <location>
        <begin position="124"/>
        <end position="143"/>
    </location>
</feature>
<keyword evidence="9" id="KW-1133">Transmembrane helix</keyword>
<evidence type="ECO:0000256" key="3">
    <source>
        <dbReference type="ARBA" id="ARBA00022622"/>
    </source>
</evidence>
<accession>A0A8C9RI05</accession>
<keyword evidence="9" id="KW-0812">Transmembrane</keyword>
<evidence type="ECO:0000256" key="4">
    <source>
        <dbReference type="ARBA" id="ARBA00022729"/>
    </source>
</evidence>
<dbReference type="PANTHER" id="PTHR47613">
    <property type="entry name" value="SPERM ACROSOME MEMBRANE-ASSOCIATED PROTEIN 4"/>
    <property type="match status" value="1"/>
</dbReference>
<keyword evidence="4 10" id="KW-0732">Signal</keyword>
<evidence type="ECO:0000256" key="1">
    <source>
        <dbReference type="ARBA" id="ARBA00004609"/>
    </source>
</evidence>
<keyword evidence="5 9" id="KW-0472">Membrane</keyword>
<dbReference type="PANTHER" id="PTHR47613:SF1">
    <property type="entry name" value="SPERM ACROSOME MEMBRANE-ASSOCIATED PROTEIN 4"/>
    <property type="match status" value="1"/>
</dbReference>
<evidence type="ECO:0000256" key="10">
    <source>
        <dbReference type="SAM" id="SignalP"/>
    </source>
</evidence>
<dbReference type="GO" id="GO:0035036">
    <property type="term" value="P:sperm-egg recognition"/>
    <property type="evidence" value="ECO:0007669"/>
    <property type="project" value="TreeGrafter"/>
</dbReference>
<organism evidence="11 12">
    <name type="scientific">Scleropages formosus</name>
    <name type="common">Asian bonytongue</name>
    <name type="synonym">Osteoglossum formosum</name>
    <dbReference type="NCBI Taxonomy" id="113540"/>
    <lineage>
        <taxon>Eukaryota</taxon>
        <taxon>Metazoa</taxon>
        <taxon>Chordata</taxon>
        <taxon>Craniata</taxon>
        <taxon>Vertebrata</taxon>
        <taxon>Euteleostomi</taxon>
        <taxon>Actinopterygii</taxon>
        <taxon>Neopterygii</taxon>
        <taxon>Teleostei</taxon>
        <taxon>Osteoglossocephala</taxon>
        <taxon>Osteoglossomorpha</taxon>
        <taxon>Osteoglossiformes</taxon>
        <taxon>Osteoglossidae</taxon>
        <taxon>Scleropages</taxon>
    </lineage>
</organism>
<feature type="chain" id="PRO_5034512618" description="Sperm acrosome membrane-associated protein 4-like" evidence="10">
    <location>
        <begin position="34"/>
        <end position="148"/>
    </location>
</feature>
<dbReference type="Proteomes" id="UP000694397">
    <property type="component" value="Chromosome 2"/>
</dbReference>
<feature type="signal peptide" evidence="10">
    <location>
        <begin position="1"/>
        <end position="33"/>
    </location>
</feature>
<keyword evidence="6" id="KW-1015">Disulfide bond</keyword>
<dbReference type="Ensembl" id="ENSSFOT00015016971.2">
    <property type="protein sequence ID" value="ENSSFOP00015016782.2"/>
    <property type="gene ID" value="ENSSFOG00015010821.2"/>
</dbReference>
<keyword evidence="3" id="KW-0336">GPI-anchor</keyword>
<comment type="subcellular location">
    <subcellularLocation>
        <location evidence="1">Cell membrane</location>
        <topology evidence="1">Lipid-anchor</topology>
        <topology evidence="1">GPI-anchor</topology>
    </subcellularLocation>
</comment>
<keyword evidence="2" id="KW-1003">Cell membrane</keyword>